<evidence type="ECO:0000313" key="3">
    <source>
        <dbReference type="Proteomes" id="UP000244727"/>
    </source>
</evidence>
<keyword evidence="1" id="KW-0812">Transmembrane</keyword>
<name>A0A2R4WXW6_9EURY</name>
<accession>A0A2R4WXW6</accession>
<proteinExistence type="predicted"/>
<dbReference type="GO" id="GO:0005886">
    <property type="term" value="C:plasma membrane"/>
    <property type="evidence" value="ECO:0007669"/>
    <property type="project" value="UniProtKB-SubCell"/>
</dbReference>
<evidence type="ECO:0000313" key="2">
    <source>
        <dbReference type="EMBL" id="AWB26376.1"/>
    </source>
</evidence>
<feature type="transmembrane region" description="Helical" evidence="1">
    <location>
        <begin position="117"/>
        <end position="141"/>
    </location>
</feature>
<evidence type="ECO:0008006" key="4">
    <source>
        <dbReference type="Google" id="ProtNLM"/>
    </source>
</evidence>
<protein>
    <recommendedName>
        <fullName evidence="4">ABC transporter permease</fullName>
    </recommendedName>
</protein>
<dbReference type="GeneID" id="36511020"/>
<organism evidence="2 3">
    <name type="scientific">Halococcoides cellulosivorans</name>
    <dbReference type="NCBI Taxonomy" id="1679096"/>
    <lineage>
        <taxon>Archaea</taxon>
        <taxon>Methanobacteriati</taxon>
        <taxon>Methanobacteriota</taxon>
        <taxon>Stenosarchaea group</taxon>
        <taxon>Halobacteria</taxon>
        <taxon>Halobacteriales</taxon>
        <taxon>Haloarculaceae</taxon>
        <taxon>Halococcoides</taxon>
    </lineage>
</organism>
<dbReference type="RefSeq" id="WP_108380745.1">
    <property type="nucleotide sequence ID" value="NZ_CP028858.1"/>
</dbReference>
<feature type="transmembrane region" description="Helical" evidence="1">
    <location>
        <begin position="12"/>
        <end position="38"/>
    </location>
</feature>
<feature type="transmembrane region" description="Helical" evidence="1">
    <location>
        <begin position="74"/>
        <end position="96"/>
    </location>
</feature>
<feature type="transmembrane region" description="Helical" evidence="1">
    <location>
        <begin position="236"/>
        <end position="257"/>
    </location>
</feature>
<keyword evidence="3" id="KW-1185">Reference proteome</keyword>
<dbReference type="KEGG" id="harc:HARCEL1_00895"/>
<reference evidence="2 3" key="1">
    <citation type="submission" date="2018-04" db="EMBL/GenBank/DDBJ databases">
        <title>Halococcoides cellulosivorans gen. nov., sp. nov., an extremely halophilic cellulose-utilizing haloarchaeon from hypersaline lakes.</title>
        <authorList>
            <person name="Sorokin D.Y."/>
            <person name="Toshchakov S.V."/>
            <person name="Samarov N.I."/>
            <person name="Korzhenkov A."/>
            <person name="Kublanov I.V."/>
        </authorList>
    </citation>
    <scope>NUCLEOTIDE SEQUENCE [LARGE SCALE GENOMIC DNA]</scope>
    <source>
        <strain evidence="2 3">HArcel1</strain>
    </source>
</reference>
<gene>
    <name evidence="2" type="ORF">HARCEL1_00895</name>
</gene>
<dbReference type="GO" id="GO:0140359">
    <property type="term" value="F:ABC-type transporter activity"/>
    <property type="evidence" value="ECO:0007669"/>
    <property type="project" value="InterPro"/>
</dbReference>
<feature type="transmembrane region" description="Helical" evidence="1">
    <location>
        <begin position="161"/>
        <end position="181"/>
    </location>
</feature>
<keyword evidence="1" id="KW-1133">Transmembrane helix</keyword>
<dbReference type="Pfam" id="PF12679">
    <property type="entry name" value="ABC2_membrane_2"/>
    <property type="match status" value="1"/>
</dbReference>
<dbReference type="Proteomes" id="UP000244727">
    <property type="component" value="Chromosome"/>
</dbReference>
<keyword evidence="1" id="KW-0472">Membrane</keyword>
<dbReference type="EMBL" id="CP028858">
    <property type="protein sequence ID" value="AWB26376.1"/>
    <property type="molecule type" value="Genomic_DNA"/>
</dbReference>
<sequence>MFETTRFQAERRLPAAIVIGLGMGGFAAMMTLLAPGIVGDVDMDALMGQLPASMVEGLDLAQMATLEGFVAIEIYQYTWLLGLGAYVAYVAAGSIAGDIDSGRMDTLLAAPIARWHLLVETYLAVLTPILVVNAIVFGAVAGANALLTDPMAIGDLAAVHLLSIPYLLACGAFGTFASVAAGRRRVAEGVSAGGIVGAYLVDTLVTETDLAWLGGLSPTRYYVPLDILTQSAYDPLGAVILLGAAVVLVAASALWFGEVDLHA</sequence>
<evidence type="ECO:0000256" key="1">
    <source>
        <dbReference type="SAM" id="Phobius"/>
    </source>
</evidence>
<dbReference type="AlphaFoldDB" id="A0A2R4WXW6"/>